<evidence type="ECO:0000256" key="1">
    <source>
        <dbReference type="SAM" id="MobiDB-lite"/>
    </source>
</evidence>
<name>A0ABW8M149_9ACTN</name>
<accession>A0ABW8M149</accession>
<evidence type="ECO:0000256" key="2">
    <source>
        <dbReference type="SAM" id="Phobius"/>
    </source>
</evidence>
<dbReference type="Proteomes" id="UP001620295">
    <property type="component" value="Unassembled WGS sequence"/>
</dbReference>
<evidence type="ECO:0000313" key="4">
    <source>
        <dbReference type="Proteomes" id="UP001620295"/>
    </source>
</evidence>
<sequence length="188" mass="18942">MSSKKAATAKKARAVKTAKPTTQAKGTAQAKRTTQTEGTKGTGGTKAAKAAPVDEAPSGPRPTRITAAAMLAAAEAVVLVGLGVYVLIMGLTGDPDSPQQAEMLGVTVLALAALPLAAARGLWQRRRWSRGPAMITQLMALPVAWTLVQNGGGLIAVGVATAVAAFAVLALLINPTATEALGIGPRDA</sequence>
<feature type="compositionally biased region" description="Basic residues" evidence="1">
    <location>
        <begin position="7"/>
        <end position="16"/>
    </location>
</feature>
<protein>
    <recommendedName>
        <fullName evidence="5">Integral membrane protein</fullName>
    </recommendedName>
</protein>
<evidence type="ECO:0008006" key="5">
    <source>
        <dbReference type="Google" id="ProtNLM"/>
    </source>
</evidence>
<keyword evidence="4" id="KW-1185">Reference proteome</keyword>
<gene>
    <name evidence="3" type="ORF">ACI2L5_44470</name>
</gene>
<keyword evidence="2" id="KW-0812">Transmembrane</keyword>
<evidence type="ECO:0000313" key="3">
    <source>
        <dbReference type="EMBL" id="MFK4271902.1"/>
    </source>
</evidence>
<keyword evidence="2" id="KW-0472">Membrane</keyword>
<feature type="transmembrane region" description="Helical" evidence="2">
    <location>
        <begin position="100"/>
        <end position="119"/>
    </location>
</feature>
<dbReference type="RefSeq" id="WP_404748568.1">
    <property type="nucleotide sequence ID" value="NZ_JBJDQH010000021.1"/>
</dbReference>
<organism evidence="3 4">
    <name type="scientific">Streptomyces milbemycinicus</name>
    <dbReference type="NCBI Taxonomy" id="476552"/>
    <lineage>
        <taxon>Bacteria</taxon>
        <taxon>Bacillati</taxon>
        <taxon>Actinomycetota</taxon>
        <taxon>Actinomycetes</taxon>
        <taxon>Kitasatosporales</taxon>
        <taxon>Streptomycetaceae</taxon>
        <taxon>Streptomyces</taxon>
    </lineage>
</organism>
<comment type="caution">
    <text evidence="3">The sequence shown here is derived from an EMBL/GenBank/DDBJ whole genome shotgun (WGS) entry which is preliminary data.</text>
</comment>
<dbReference type="EMBL" id="JBJDQH010000021">
    <property type="protein sequence ID" value="MFK4271902.1"/>
    <property type="molecule type" value="Genomic_DNA"/>
</dbReference>
<feature type="compositionally biased region" description="Low complexity" evidence="1">
    <location>
        <begin position="31"/>
        <end position="51"/>
    </location>
</feature>
<keyword evidence="2" id="KW-1133">Transmembrane helix</keyword>
<feature type="transmembrane region" description="Helical" evidence="2">
    <location>
        <begin position="154"/>
        <end position="173"/>
    </location>
</feature>
<reference evidence="3 4" key="1">
    <citation type="submission" date="2024-11" db="EMBL/GenBank/DDBJ databases">
        <title>The Natural Products Discovery Center: Release of the First 8490 Sequenced Strains for Exploring Actinobacteria Biosynthetic Diversity.</title>
        <authorList>
            <person name="Kalkreuter E."/>
            <person name="Kautsar S.A."/>
            <person name="Yang D."/>
            <person name="Bader C.D."/>
            <person name="Teijaro C.N."/>
            <person name="Fluegel L."/>
            <person name="Davis C.M."/>
            <person name="Simpson J.R."/>
            <person name="Lauterbach L."/>
            <person name="Steele A.D."/>
            <person name="Gui C."/>
            <person name="Meng S."/>
            <person name="Li G."/>
            <person name="Viehrig K."/>
            <person name="Ye F."/>
            <person name="Su P."/>
            <person name="Kiefer A.F."/>
            <person name="Nichols A."/>
            <person name="Cepeda A.J."/>
            <person name="Yan W."/>
            <person name="Fan B."/>
            <person name="Jiang Y."/>
            <person name="Adhikari A."/>
            <person name="Zheng C.-J."/>
            <person name="Schuster L."/>
            <person name="Cowan T.M."/>
            <person name="Smanski M.J."/>
            <person name="Chevrette M.G."/>
            <person name="De Carvalho L.P.S."/>
            <person name="Shen B."/>
        </authorList>
    </citation>
    <scope>NUCLEOTIDE SEQUENCE [LARGE SCALE GENOMIC DNA]</scope>
    <source>
        <strain evidence="3 4">NPDC020863</strain>
    </source>
</reference>
<feature type="transmembrane region" description="Helical" evidence="2">
    <location>
        <begin position="67"/>
        <end position="88"/>
    </location>
</feature>
<proteinExistence type="predicted"/>
<feature type="region of interest" description="Disordered" evidence="1">
    <location>
        <begin position="1"/>
        <end position="60"/>
    </location>
</feature>